<reference evidence="2" key="1">
    <citation type="submission" date="2020-04" db="EMBL/GenBank/DDBJ databases">
        <title>Description of Shewanella salipaludis sp. nov., isolated from a salt marsh.</title>
        <authorList>
            <person name="Park S."/>
            <person name="Yoon J.-H."/>
        </authorList>
    </citation>
    <scope>NUCLEOTIDE SEQUENCE</scope>
    <source>
        <strain evidence="2">SHSM-M6</strain>
    </source>
</reference>
<keyword evidence="1" id="KW-1133">Transmembrane helix</keyword>
<feature type="transmembrane region" description="Helical" evidence="1">
    <location>
        <begin position="65"/>
        <end position="83"/>
    </location>
</feature>
<comment type="caution">
    <text evidence="2">The sequence shown here is derived from an EMBL/GenBank/DDBJ whole genome shotgun (WGS) entry which is preliminary data.</text>
</comment>
<protein>
    <submittedName>
        <fullName evidence="2">Uncharacterized protein</fullName>
    </submittedName>
</protein>
<proteinExistence type="predicted"/>
<gene>
    <name evidence="2" type="ORF">HC757_11060</name>
</gene>
<keyword evidence="1" id="KW-0472">Membrane</keyword>
<dbReference type="RefSeq" id="WP_169564435.1">
    <property type="nucleotide sequence ID" value="NZ_JAAXYH010000007.1"/>
</dbReference>
<dbReference type="Proteomes" id="UP000737113">
    <property type="component" value="Unassembled WGS sequence"/>
</dbReference>
<keyword evidence="3" id="KW-1185">Reference proteome</keyword>
<dbReference type="AlphaFoldDB" id="A0A972JK05"/>
<organism evidence="2 3">
    <name type="scientific">Shewanella salipaludis</name>
    <dbReference type="NCBI Taxonomy" id="2723052"/>
    <lineage>
        <taxon>Bacteria</taxon>
        <taxon>Pseudomonadati</taxon>
        <taxon>Pseudomonadota</taxon>
        <taxon>Gammaproteobacteria</taxon>
        <taxon>Alteromonadales</taxon>
        <taxon>Shewanellaceae</taxon>
        <taxon>Shewanella</taxon>
    </lineage>
</organism>
<evidence type="ECO:0000313" key="2">
    <source>
        <dbReference type="EMBL" id="NMH65705.1"/>
    </source>
</evidence>
<name>A0A972JK05_9GAMM</name>
<feature type="transmembrane region" description="Helical" evidence="1">
    <location>
        <begin position="38"/>
        <end position="58"/>
    </location>
</feature>
<evidence type="ECO:0000313" key="3">
    <source>
        <dbReference type="Proteomes" id="UP000737113"/>
    </source>
</evidence>
<sequence length="123" mass="13533">MSLLIFLFGVLIALAGAWLLLRPESLFGLLIRHGRSFGLYLFAILIRLLLGAVLIQGAPDSRFPLLLLILGAISLVAASALAFMGQTRFHKLLEWAVKLAPDYRVVAGMLVLLFGVFLMYAVY</sequence>
<accession>A0A972JK05</accession>
<dbReference type="EMBL" id="JAAXYH010000007">
    <property type="protein sequence ID" value="NMH65705.1"/>
    <property type="molecule type" value="Genomic_DNA"/>
</dbReference>
<feature type="transmembrane region" description="Helical" evidence="1">
    <location>
        <begin position="103"/>
        <end position="122"/>
    </location>
</feature>
<evidence type="ECO:0000256" key="1">
    <source>
        <dbReference type="SAM" id="Phobius"/>
    </source>
</evidence>
<keyword evidence="1" id="KW-0812">Transmembrane</keyword>